<evidence type="ECO:0000256" key="1">
    <source>
        <dbReference type="SAM" id="Phobius"/>
    </source>
</evidence>
<name>A0AAF0E8D8_9BASI</name>
<dbReference type="AlphaFoldDB" id="A0AAF0E8D8"/>
<organism evidence="2 3">
    <name type="scientific">Malassezia caprae</name>
    <dbReference type="NCBI Taxonomy" id="1381934"/>
    <lineage>
        <taxon>Eukaryota</taxon>
        <taxon>Fungi</taxon>
        <taxon>Dikarya</taxon>
        <taxon>Basidiomycota</taxon>
        <taxon>Ustilaginomycotina</taxon>
        <taxon>Malasseziomycetes</taxon>
        <taxon>Malasseziales</taxon>
        <taxon>Malasseziaceae</taxon>
        <taxon>Malassezia</taxon>
    </lineage>
</organism>
<gene>
    <name evidence="2" type="ORF">MCAP1_000837</name>
</gene>
<dbReference type="EMBL" id="CP119909">
    <property type="protein sequence ID" value="WFD18631.1"/>
    <property type="molecule type" value="Genomic_DNA"/>
</dbReference>
<evidence type="ECO:0000313" key="2">
    <source>
        <dbReference type="EMBL" id="WFD18631.1"/>
    </source>
</evidence>
<keyword evidence="1" id="KW-1133">Transmembrane helix</keyword>
<reference evidence="2" key="1">
    <citation type="submission" date="2023-03" db="EMBL/GenBank/DDBJ databases">
        <title>Mating type loci evolution in Malassezia.</title>
        <authorList>
            <person name="Coelho M.A."/>
        </authorList>
    </citation>
    <scope>NUCLEOTIDE SEQUENCE</scope>
    <source>
        <strain evidence="2">CBS 10434</strain>
    </source>
</reference>
<protein>
    <submittedName>
        <fullName evidence="2">Uncharacterized protein</fullName>
    </submittedName>
</protein>
<evidence type="ECO:0000313" key="3">
    <source>
        <dbReference type="Proteomes" id="UP001220961"/>
    </source>
</evidence>
<accession>A0AAF0E8D8</accession>
<sequence length="80" mass="9146">MPSAKDIRARNELFAKKARETQNLRNAKGANRRGLLHEHKEVEPKTSRWVQYLAIFVLLLLGGGFIMEMLFLFMRASASA</sequence>
<keyword evidence="1" id="KW-0812">Transmembrane</keyword>
<dbReference type="Proteomes" id="UP001220961">
    <property type="component" value="Chromosome 2"/>
</dbReference>
<proteinExistence type="predicted"/>
<feature type="transmembrane region" description="Helical" evidence="1">
    <location>
        <begin position="49"/>
        <end position="74"/>
    </location>
</feature>
<keyword evidence="3" id="KW-1185">Reference proteome</keyword>
<keyword evidence="1" id="KW-0472">Membrane</keyword>